<evidence type="ECO:0000313" key="3">
    <source>
        <dbReference type="Proteomes" id="UP000247233"/>
    </source>
</evidence>
<dbReference type="Proteomes" id="UP000247233">
    <property type="component" value="Unassembled WGS sequence"/>
</dbReference>
<evidence type="ECO:0000259" key="1">
    <source>
        <dbReference type="PROSITE" id="PS50181"/>
    </source>
</evidence>
<reference evidence="2 3" key="1">
    <citation type="submission" date="2016-12" db="EMBL/GenBank/DDBJ databases">
        <title>The genomes of Aspergillus section Nigri reveals drivers in fungal speciation.</title>
        <authorList>
            <consortium name="DOE Joint Genome Institute"/>
            <person name="Vesth T.C."/>
            <person name="Nybo J."/>
            <person name="Theobald S."/>
            <person name="Brandl J."/>
            <person name="Frisvad J.C."/>
            <person name="Nielsen K.F."/>
            <person name="Lyhne E.K."/>
            <person name="Kogle M.E."/>
            <person name="Kuo A."/>
            <person name="Riley R."/>
            <person name="Clum A."/>
            <person name="Nolan M."/>
            <person name="Lipzen A."/>
            <person name="Salamov A."/>
            <person name="Henrissat B."/>
            <person name="Wiebenga A."/>
            <person name="De Vries R.P."/>
            <person name="Grigoriev I.V."/>
            <person name="Mortensen U.H."/>
            <person name="Andersen M.R."/>
            <person name="Baker S.E."/>
        </authorList>
    </citation>
    <scope>NUCLEOTIDE SEQUENCE [LARGE SCALE GENOMIC DNA]</scope>
    <source>
        <strain evidence="2 3">CBS 117.55</strain>
    </source>
</reference>
<dbReference type="GeneID" id="37069661"/>
<name>A0A317V0S8_9EURO</name>
<protein>
    <recommendedName>
        <fullName evidence="1">F-box domain-containing protein</fullName>
    </recommendedName>
</protein>
<dbReference type="AlphaFoldDB" id="A0A317V0S8"/>
<dbReference type="InterPro" id="IPR056867">
    <property type="entry name" value="LRR_15"/>
</dbReference>
<dbReference type="RefSeq" id="XP_025395145.1">
    <property type="nucleotide sequence ID" value="XM_025547424.1"/>
</dbReference>
<accession>A0A317V0S8</accession>
<dbReference type="STRING" id="1448321.A0A317V0S8"/>
<gene>
    <name evidence="2" type="ORF">BO70DRAFT_417662</name>
</gene>
<dbReference type="VEuPathDB" id="FungiDB:BO70DRAFT_417662"/>
<feature type="domain" description="F-box" evidence="1">
    <location>
        <begin position="1"/>
        <end position="51"/>
    </location>
</feature>
<sequence length="514" mass="59021">MALLTLPNEILLQIWDELGIESDFPYADQASLLRVCRQSYNLFMPVLYKKFKVGMRGLATIQSFTQLILRNQDIASSVQKVSVECWGFGKTSTEILGMNPVLIRERLGTLCLPPNEELPWMVALFLGQDDAWLAILLLHLPNLRSLRMKTCHLPDDTCTYSDRAAQGIAAQRIPLNSLQHLTNLDINLAHNPHLPWFLSNAFPWVRLPSMRRLRVTSAMDSYDERDLVIPPIGPSGVTHIKIDSSNCINTLASLITSCETLKSFKYDHQDGLVRHPVIYTTSDREWTSTEVHNYKLWRRRQGILDPSLFYSALFNRRSTLQTLWITLASDSWRYPSLHSTRECPAQILGSLREFKALTQLRIRLQNLLEFPDGDVGRTPVTSLLDTLPDSIEYVFIQECARPSLPMLIDELQPLAAAGNSHLPHLRQLVIQQPSHEQDRLTYSHPTGQLYDPREVMEAMDGNRKAEVDIELHVYRGLMYLRKALEDMGVDFVVLDKSDWRLKFLDTWPDRGVYW</sequence>
<dbReference type="Pfam" id="PF24969">
    <property type="entry name" value="LRR_15"/>
    <property type="match status" value="1"/>
</dbReference>
<dbReference type="EMBL" id="MSFL01000039">
    <property type="protein sequence ID" value="PWY67934.1"/>
    <property type="molecule type" value="Genomic_DNA"/>
</dbReference>
<comment type="caution">
    <text evidence="2">The sequence shown here is derived from an EMBL/GenBank/DDBJ whole genome shotgun (WGS) entry which is preliminary data.</text>
</comment>
<keyword evidence="3" id="KW-1185">Reference proteome</keyword>
<evidence type="ECO:0000313" key="2">
    <source>
        <dbReference type="EMBL" id="PWY67934.1"/>
    </source>
</evidence>
<organism evidence="2 3">
    <name type="scientific">Aspergillus heteromorphus CBS 117.55</name>
    <dbReference type="NCBI Taxonomy" id="1448321"/>
    <lineage>
        <taxon>Eukaryota</taxon>
        <taxon>Fungi</taxon>
        <taxon>Dikarya</taxon>
        <taxon>Ascomycota</taxon>
        <taxon>Pezizomycotina</taxon>
        <taxon>Eurotiomycetes</taxon>
        <taxon>Eurotiomycetidae</taxon>
        <taxon>Eurotiales</taxon>
        <taxon>Aspergillaceae</taxon>
        <taxon>Aspergillus</taxon>
        <taxon>Aspergillus subgen. Circumdati</taxon>
    </lineage>
</organism>
<proteinExistence type="predicted"/>
<dbReference type="InterPro" id="IPR001810">
    <property type="entry name" value="F-box_dom"/>
</dbReference>
<dbReference type="PROSITE" id="PS50181">
    <property type="entry name" value="FBOX"/>
    <property type="match status" value="1"/>
</dbReference>
<dbReference type="OrthoDB" id="5130616at2759"/>